<gene>
    <name evidence="3" type="ORF">NKR23_g9015</name>
</gene>
<dbReference type="InterPro" id="IPR008862">
    <property type="entry name" value="Tcp11"/>
</dbReference>
<dbReference type="Proteomes" id="UP001174694">
    <property type="component" value="Unassembled WGS sequence"/>
</dbReference>
<name>A0AA38RIL9_9PEZI</name>
<dbReference type="AlphaFoldDB" id="A0AA38RIL9"/>
<organism evidence="3 4">
    <name type="scientific">Pleurostoma richardsiae</name>
    <dbReference type="NCBI Taxonomy" id="41990"/>
    <lineage>
        <taxon>Eukaryota</taxon>
        <taxon>Fungi</taxon>
        <taxon>Dikarya</taxon>
        <taxon>Ascomycota</taxon>
        <taxon>Pezizomycotina</taxon>
        <taxon>Sordariomycetes</taxon>
        <taxon>Sordariomycetidae</taxon>
        <taxon>Calosphaeriales</taxon>
        <taxon>Pleurostomataceae</taxon>
        <taxon>Pleurostoma</taxon>
    </lineage>
</organism>
<comment type="similarity">
    <text evidence="1">Belongs to the TCP11 family.</text>
</comment>
<dbReference type="EMBL" id="JANBVO010000033">
    <property type="protein sequence ID" value="KAJ9137754.1"/>
    <property type="molecule type" value="Genomic_DNA"/>
</dbReference>
<evidence type="ECO:0000256" key="2">
    <source>
        <dbReference type="SAM" id="MobiDB-lite"/>
    </source>
</evidence>
<keyword evidence="4" id="KW-1185">Reference proteome</keyword>
<comment type="caution">
    <text evidence="3">The sequence shown here is derived from an EMBL/GenBank/DDBJ whole genome shotgun (WGS) entry which is preliminary data.</text>
</comment>
<dbReference type="PANTHER" id="PTHR12832:SF11">
    <property type="entry name" value="LD23868P"/>
    <property type="match status" value="1"/>
</dbReference>
<evidence type="ECO:0000313" key="3">
    <source>
        <dbReference type="EMBL" id="KAJ9137754.1"/>
    </source>
</evidence>
<dbReference type="Pfam" id="PF05794">
    <property type="entry name" value="Tcp11"/>
    <property type="match status" value="1"/>
</dbReference>
<evidence type="ECO:0000313" key="4">
    <source>
        <dbReference type="Proteomes" id="UP001174694"/>
    </source>
</evidence>
<protein>
    <submittedName>
        <fullName evidence="3">Protein SOK1</fullName>
    </submittedName>
</protein>
<feature type="compositionally biased region" description="Low complexity" evidence="2">
    <location>
        <begin position="19"/>
        <end position="32"/>
    </location>
</feature>
<dbReference type="PANTHER" id="PTHR12832">
    <property type="entry name" value="TESTIS-SPECIFIC PROTEIN PBS13 T-COMPLEX 11"/>
    <property type="match status" value="1"/>
</dbReference>
<feature type="compositionally biased region" description="Basic and acidic residues" evidence="2">
    <location>
        <begin position="1"/>
        <end position="18"/>
    </location>
</feature>
<sequence length="546" mass="61711">MSDRDGVPQRFEARETGRSRPPSSTSPDTESSLPHKDSSSFMQRSMEPPITKSTLAALGVERVINNPGFRHDINFDPELRFGLILYGEEERKRQEKEDEFWSLLENQLAQFVTSRESLSRDHQVGDGWCLPALLAAVKEITQTLLPQRDGDLLNEVLRGELLMQQFYRGVMDVEKLGACLAGVLKSNCARMRDESVDEAYRMLSEGSRRNEIGEVVAGLRGFLHVLGAMKLDAANYRLRCLRPSLIEDTVRFEQQFFRDKIAAGELDVSPAKAWYDEYDDVVRTHHNLARNEEHEVWGGTAAFFTGLSRLVMPSTDSTQIPQTFFSDLVSLVKLRSDMLDAVNLEICMQYYTGLDLARARFGLALSNRDDVATTAPRNPGLTCAQRHAETSDARSRARDVHKSFVALVAAPASSSSSRRWEELVKPLSIEILRHTNIPQNVLPQLEAMLSRSLSDARDERRRVVERQFYDHLLMELAKRVKEFKNLSNVGLFSLATAKRGSESALKDWKQSWVGNIATRLADLGVLHWRVWAPLAYLDQVDVTTAV</sequence>
<accession>A0AA38RIL9</accession>
<proteinExistence type="inferred from homology"/>
<reference evidence="3" key="1">
    <citation type="submission" date="2022-07" db="EMBL/GenBank/DDBJ databases">
        <title>Fungi with potential for degradation of polypropylene.</title>
        <authorList>
            <person name="Gostincar C."/>
        </authorList>
    </citation>
    <scope>NUCLEOTIDE SEQUENCE</scope>
    <source>
        <strain evidence="3">EXF-13308</strain>
    </source>
</reference>
<dbReference type="GO" id="GO:0010737">
    <property type="term" value="P:protein kinase A signaling"/>
    <property type="evidence" value="ECO:0007669"/>
    <property type="project" value="TreeGrafter"/>
</dbReference>
<evidence type="ECO:0000256" key="1">
    <source>
        <dbReference type="ARBA" id="ARBA00010954"/>
    </source>
</evidence>
<feature type="region of interest" description="Disordered" evidence="2">
    <location>
        <begin position="1"/>
        <end position="46"/>
    </location>
</feature>